<evidence type="ECO:0000256" key="1">
    <source>
        <dbReference type="SAM" id="SignalP"/>
    </source>
</evidence>
<sequence>MKSPNTILLSALLLISSSDVCAVGDAHHFPGIFIGYTNAQDETNFTYGVEYEYKFDQTWGLGAVYEKTDNAHHGDGVTVTLAQFFYHPLSNVRMGVGLGKEKIGGAHPHSQDLYRISANYDFHAGDFGIEPTVAIDFIDGEQAYVLGVAFSRPF</sequence>
<feature type="chain" id="PRO_5003897071" description="Outer membrane protein beta-barrel domain-containing protein" evidence="1">
    <location>
        <begin position="23"/>
        <end position="154"/>
    </location>
</feature>
<dbReference type="Proteomes" id="UP000006327">
    <property type="component" value="Unassembled WGS sequence"/>
</dbReference>
<evidence type="ECO:0000313" key="2">
    <source>
        <dbReference type="EMBL" id="GAC17711.1"/>
    </source>
</evidence>
<dbReference type="EMBL" id="BAEO01000010">
    <property type="protein sequence ID" value="GAC17711.1"/>
    <property type="molecule type" value="Genomic_DNA"/>
</dbReference>
<comment type="caution">
    <text evidence="2">The sequence shown here is derived from an EMBL/GenBank/DDBJ whole genome shotgun (WGS) entry which is preliminary data.</text>
</comment>
<proteinExistence type="predicted"/>
<protein>
    <recommendedName>
        <fullName evidence="4">Outer membrane protein beta-barrel domain-containing protein</fullName>
    </recommendedName>
</protein>
<keyword evidence="1" id="KW-0732">Signal</keyword>
<dbReference type="RefSeq" id="WP_007616770.1">
    <property type="nucleotide sequence ID" value="NZ_BAEO01000010.1"/>
</dbReference>
<accession>K6Y1B6</accession>
<reference evidence="2 3" key="1">
    <citation type="journal article" date="2017" name="Antonie Van Leeuwenhoek">
        <title>Rhizobium rhizosphaerae sp. nov., a novel species isolated from rice rhizosphere.</title>
        <authorList>
            <person name="Zhao J.J."/>
            <person name="Zhang J."/>
            <person name="Zhang R.J."/>
            <person name="Zhang C.W."/>
            <person name="Yin H.Q."/>
            <person name="Zhang X.X."/>
        </authorList>
    </citation>
    <scope>NUCLEOTIDE SEQUENCE [LARGE SCALE GENOMIC DNA]</scope>
    <source>
        <strain evidence="2 3">BSs20135</strain>
    </source>
</reference>
<name>K6Y1B6_9ALTE</name>
<dbReference type="eggNOG" id="ENOG5032VV3">
    <property type="taxonomic scope" value="Bacteria"/>
</dbReference>
<keyword evidence="3" id="KW-1185">Reference proteome</keyword>
<dbReference type="AlphaFoldDB" id="K6Y1B6"/>
<evidence type="ECO:0008006" key="4">
    <source>
        <dbReference type="Google" id="ProtNLM"/>
    </source>
</evidence>
<gene>
    <name evidence="2" type="ORF">GARC_0730</name>
</gene>
<evidence type="ECO:0000313" key="3">
    <source>
        <dbReference type="Proteomes" id="UP000006327"/>
    </source>
</evidence>
<feature type="signal peptide" evidence="1">
    <location>
        <begin position="1"/>
        <end position="22"/>
    </location>
</feature>
<dbReference type="OrthoDB" id="1446922at2"/>
<organism evidence="2 3">
    <name type="scientific">Paraglaciecola arctica BSs20135</name>
    <dbReference type="NCBI Taxonomy" id="493475"/>
    <lineage>
        <taxon>Bacteria</taxon>
        <taxon>Pseudomonadati</taxon>
        <taxon>Pseudomonadota</taxon>
        <taxon>Gammaproteobacteria</taxon>
        <taxon>Alteromonadales</taxon>
        <taxon>Alteromonadaceae</taxon>
        <taxon>Paraglaciecola</taxon>
    </lineage>
</organism>
<dbReference type="SUPFAM" id="SSF56935">
    <property type="entry name" value="Porins"/>
    <property type="match status" value="1"/>
</dbReference>